<keyword evidence="12" id="KW-1185">Reference proteome</keyword>
<comment type="subcellular location">
    <subcellularLocation>
        <location evidence="1">Membrane</location>
        <topology evidence="1">Single-pass membrane protein</topology>
    </subcellularLocation>
</comment>
<dbReference type="SUPFAM" id="SSF52058">
    <property type="entry name" value="L domain-like"/>
    <property type="match status" value="1"/>
</dbReference>
<comment type="similarity">
    <text evidence="2">Belongs to the RLP family.</text>
</comment>
<keyword evidence="6" id="KW-0677">Repeat</keyword>
<keyword evidence="9" id="KW-0325">Glycoprotein</keyword>
<evidence type="ECO:0000313" key="11">
    <source>
        <dbReference type="EnsemblPlants" id="KQL28685"/>
    </source>
</evidence>
<dbReference type="PANTHER" id="PTHR48062:SF4">
    <property type="entry name" value="RECEPTOR-LIKE PROTEIN 2-RELATED"/>
    <property type="match status" value="1"/>
</dbReference>
<keyword evidence="8" id="KW-0472">Membrane</keyword>
<dbReference type="InterPro" id="IPR051502">
    <property type="entry name" value="RLP_Defense_Trigger"/>
</dbReference>
<dbReference type="PANTHER" id="PTHR48062">
    <property type="entry name" value="RECEPTOR-LIKE PROTEIN 14"/>
    <property type="match status" value="1"/>
</dbReference>
<dbReference type="AlphaFoldDB" id="K3YZV2"/>
<evidence type="ECO:0000256" key="1">
    <source>
        <dbReference type="ARBA" id="ARBA00004167"/>
    </source>
</evidence>
<dbReference type="Proteomes" id="UP000004995">
    <property type="component" value="Unassembled WGS sequence"/>
</dbReference>
<name>K3YZV2_SETIT</name>
<evidence type="ECO:0000256" key="9">
    <source>
        <dbReference type="ARBA" id="ARBA00023180"/>
    </source>
</evidence>
<dbReference type="HOGENOM" id="CLU_1542716_0_0_1"/>
<dbReference type="GO" id="GO:0016020">
    <property type="term" value="C:membrane"/>
    <property type="evidence" value="ECO:0007669"/>
    <property type="project" value="UniProtKB-SubCell"/>
</dbReference>
<evidence type="ECO:0000256" key="3">
    <source>
        <dbReference type="ARBA" id="ARBA00022614"/>
    </source>
</evidence>
<dbReference type="InterPro" id="IPR001611">
    <property type="entry name" value="Leu-rich_rpt"/>
</dbReference>
<keyword evidence="4" id="KW-1070">Brassinosteroid signaling pathway</keyword>
<dbReference type="FunFam" id="3.80.10.10:FF:000111">
    <property type="entry name" value="LRR receptor-like serine/threonine-protein kinase ERECTA"/>
    <property type="match status" value="1"/>
</dbReference>
<keyword evidence="3" id="KW-0433">Leucine-rich repeat</keyword>
<dbReference type="InterPro" id="IPR032675">
    <property type="entry name" value="LRR_dom_sf"/>
</dbReference>
<evidence type="ECO:0000256" key="10">
    <source>
        <dbReference type="SAM" id="MobiDB-lite"/>
    </source>
</evidence>
<dbReference type="Pfam" id="PF13855">
    <property type="entry name" value="LRR_8"/>
    <property type="match status" value="1"/>
</dbReference>
<dbReference type="InParanoid" id="K3YZV2"/>
<dbReference type="GO" id="GO:0009742">
    <property type="term" value="P:brassinosteroid mediated signaling pathway"/>
    <property type="evidence" value="ECO:0007669"/>
    <property type="project" value="UniProtKB-KW"/>
</dbReference>
<reference evidence="12" key="1">
    <citation type="journal article" date="2012" name="Nat. Biotechnol.">
        <title>Reference genome sequence of the model plant Setaria.</title>
        <authorList>
            <person name="Bennetzen J.L."/>
            <person name="Schmutz J."/>
            <person name="Wang H."/>
            <person name="Percifield R."/>
            <person name="Hawkins J."/>
            <person name="Pontaroli A.C."/>
            <person name="Estep M."/>
            <person name="Feng L."/>
            <person name="Vaughn J.N."/>
            <person name="Grimwood J."/>
            <person name="Jenkins J."/>
            <person name="Barry K."/>
            <person name="Lindquist E."/>
            <person name="Hellsten U."/>
            <person name="Deshpande S."/>
            <person name="Wang X."/>
            <person name="Wu X."/>
            <person name="Mitros T."/>
            <person name="Triplett J."/>
            <person name="Yang X."/>
            <person name="Ye C.Y."/>
            <person name="Mauro-Herrera M."/>
            <person name="Wang L."/>
            <person name="Li P."/>
            <person name="Sharma M."/>
            <person name="Sharma R."/>
            <person name="Ronald P.C."/>
            <person name="Panaud O."/>
            <person name="Kellogg E.A."/>
            <person name="Brutnell T.P."/>
            <person name="Doust A.N."/>
            <person name="Tuskan G.A."/>
            <person name="Rokhsar D."/>
            <person name="Devos K.M."/>
        </authorList>
    </citation>
    <scope>NUCLEOTIDE SEQUENCE [LARGE SCALE GENOMIC DNA]</scope>
    <source>
        <strain evidence="12">cv. Yugu1</strain>
    </source>
</reference>
<reference evidence="11" key="2">
    <citation type="submission" date="2018-08" db="UniProtKB">
        <authorList>
            <consortium name="EnsemblPlants"/>
        </authorList>
    </citation>
    <scope>IDENTIFICATION</scope>
    <source>
        <strain evidence="11">Yugu1</strain>
    </source>
</reference>
<dbReference type="Gramene" id="KQL28685">
    <property type="protein sequence ID" value="KQL28685"/>
    <property type="gene ID" value="SETIT_019813mg"/>
</dbReference>
<organism evidence="11 12">
    <name type="scientific">Setaria italica</name>
    <name type="common">Foxtail millet</name>
    <name type="synonym">Panicum italicum</name>
    <dbReference type="NCBI Taxonomy" id="4555"/>
    <lineage>
        <taxon>Eukaryota</taxon>
        <taxon>Viridiplantae</taxon>
        <taxon>Streptophyta</taxon>
        <taxon>Embryophyta</taxon>
        <taxon>Tracheophyta</taxon>
        <taxon>Spermatophyta</taxon>
        <taxon>Magnoliopsida</taxon>
        <taxon>Liliopsida</taxon>
        <taxon>Poales</taxon>
        <taxon>Poaceae</taxon>
        <taxon>PACMAD clade</taxon>
        <taxon>Panicoideae</taxon>
        <taxon>Panicodae</taxon>
        <taxon>Paniceae</taxon>
        <taxon>Cenchrinae</taxon>
        <taxon>Setaria</taxon>
    </lineage>
</organism>
<dbReference type="EnsemblPlants" id="KQL28685">
    <property type="protein sequence ID" value="KQL28685"/>
    <property type="gene ID" value="SETIT_019813mg"/>
</dbReference>
<sequence>MNLGGNNFTGVIPKEIGHLKALLSLNLSSNKLTGVIPHSICKLINIQVLDLSGSHLTDGIPSELNNLHYLSAFNVSNNDLEGPIPIIGQLSTFTSSSFVGNPRLCCSMLAHQCGSTEEIFTTKSGRRSSAVTSIFAGDGWRMGCRRGPIPFHGGAGGRRLGGRRRRMGPRGLKR</sequence>
<evidence type="ECO:0000256" key="4">
    <source>
        <dbReference type="ARBA" id="ARBA00022626"/>
    </source>
</evidence>
<dbReference type="STRING" id="4555.K3YZV2"/>
<evidence type="ECO:0008006" key="13">
    <source>
        <dbReference type="Google" id="ProtNLM"/>
    </source>
</evidence>
<evidence type="ECO:0000256" key="2">
    <source>
        <dbReference type="ARBA" id="ARBA00009592"/>
    </source>
</evidence>
<evidence type="ECO:0000256" key="8">
    <source>
        <dbReference type="ARBA" id="ARBA00023136"/>
    </source>
</evidence>
<keyword evidence="5" id="KW-0812">Transmembrane</keyword>
<evidence type="ECO:0000256" key="7">
    <source>
        <dbReference type="ARBA" id="ARBA00022989"/>
    </source>
</evidence>
<accession>K3YZV2</accession>
<evidence type="ECO:0000256" key="6">
    <source>
        <dbReference type="ARBA" id="ARBA00022737"/>
    </source>
</evidence>
<proteinExistence type="inferred from homology"/>
<protein>
    <recommendedName>
        <fullName evidence="13">Leucine-rich repeat-containing N-terminal plant-type domain-containing protein</fullName>
    </recommendedName>
</protein>
<dbReference type="EMBL" id="AGNK02000116">
    <property type="status" value="NOT_ANNOTATED_CDS"/>
    <property type="molecule type" value="Genomic_DNA"/>
</dbReference>
<dbReference type="eggNOG" id="KOG0619">
    <property type="taxonomic scope" value="Eukaryota"/>
</dbReference>
<dbReference type="Gene3D" id="3.80.10.10">
    <property type="entry name" value="Ribonuclease Inhibitor"/>
    <property type="match status" value="1"/>
</dbReference>
<evidence type="ECO:0000256" key="5">
    <source>
        <dbReference type="ARBA" id="ARBA00022692"/>
    </source>
</evidence>
<feature type="compositionally biased region" description="Basic residues" evidence="10">
    <location>
        <begin position="160"/>
        <end position="174"/>
    </location>
</feature>
<keyword evidence="7" id="KW-1133">Transmembrane helix</keyword>
<dbReference type="OMA" id="IPHKLAD"/>
<feature type="region of interest" description="Disordered" evidence="10">
    <location>
        <begin position="151"/>
        <end position="174"/>
    </location>
</feature>
<evidence type="ECO:0000313" key="12">
    <source>
        <dbReference type="Proteomes" id="UP000004995"/>
    </source>
</evidence>